<dbReference type="CDD" id="cd02440">
    <property type="entry name" value="AdoMet_MTases"/>
    <property type="match status" value="1"/>
</dbReference>
<dbReference type="InterPro" id="IPR029063">
    <property type="entry name" value="SAM-dependent_MTases_sf"/>
</dbReference>
<dbReference type="EMBL" id="MDKC01000003">
    <property type="protein sequence ID" value="ODG93113.1"/>
    <property type="molecule type" value="Genomic_DNA"/>
</dbReference>
<keyword evidence="3" id="KW-1185">Reference proteome</keyword>
<organism evidence="2 3">
    <name type="scientific">Gottfriedia luciferensis</name>
    <dbReference type="NCBI Taxonomy" id="178774"/>
    <lineage>
        <taxon>Bacteria</taxon>
        <taxon>Bacillati</taxon>
        <taxon>Bacillota</taxon>
        <taxon>Bacilli</taxon>
        <taxon>Bacillales</taxon>
        <taxon>Bacillaceae</taxon>
        <taxon>Gottfriedia</taxon>
    </lineage>
</organism>
<sequence length="258" mass="29824">MAINFHDAQNNKTYTTREADQSWTQLMRDNIDLHGKDAVDIGCGGGIYSKALTKLKVNHVTAVDFSEEMLKGAAENCIDYSNISFRKGDAYHTKLPSSSYDVVLERALVHHLDNLNTCFNEANRLLKKNGILIVQDRTPEDCLLPGDDSHLRGYFFDLYPKLKTKEISRRYDSQEMRTALESSGFHIENTVKLWETRRIYIDLESLRSDLLLRTGRSILHELTDEELNQLVKFIVNKLQHQSRIIEKDCWTVLFARKK</sequence>
<gene>
    <name evidence="2" type="ORF">BED47_16520</name>
</gene>
<proteinExistence type="predicted"/>
<comment type="caution">
    <text evidence="2">The sequence shown here is derived from an EMBL/GenBank/DDBJ whole genome shotgun (WGS) entry which is preliminary data.</text>
</comment>
<dbReference type="GO" id="GO:0008168">
    <property type="term" value="F:methyltransferase activity"/>
    <property type="evidence" value="ECO:0007669"/>
    <property type="project" value="UniProtKB-KW"/>
</dbReference>
<dbReference type="Proteomes" id="UP000094580">
    <property type="component" value="Unassembled WGS sequence"/>
</dbReference>
<accession>A0ABX2ZTM6</accession>
<keyword evidence="2" id="KW-0489">Methyltransferase</keyword>
<evidence type="ECO:0000259" key="1">
    <source>
        <dbReference type="Pfam" id="PF08241"/>
    </source>
</evidence>
<evidence type="ECO:0000313" key="3">
    <source>
        <dbReference type="Proteomes" id="UP000094580"/>
    </source>
</evidence>
<dbReference type="GO" id="GO:0032259">
    <property type="term" value="P:methylation"/>
    <property type="evidence" value="ECO:0007669"/>
    <property type="project" value="UniProtKB-KW"/>
</dbReference>
<dbReference type="SUPFAM" id="SSF53335">
    <property type="entry name" value="S-adenosyl-L-methionine-dependent methyltransferases"/>
    <property type="match status" value="1"/>
</dbReference>
<dbReference type="Pfam" id="PF08241">
    <property type="entry name" value="Methyltransf_11"/>
    <property type="match status" value="1"/>
</dbReference>
<protein>
    <submittedName>
        <fullName evidence="2">Methyltransferase type 11</fullName>
    </submittedName>
</protein>
<dbReference type="Gene3D" id="3.40.50.150">
    <property type="entry name" value="Vaccinia Virus protein VP39"/>
    <property type="match status" value="1"/>
</dbReference>
<name>A0ABX2ZTM6_9BACI</name>
<reference evidence="2 3" key="1">
    <citation type="submission" date="2016-07" db="EMBL/GenBank/DDBJ databases">
        <authorList>
            <person name="Townsley L."/>
            <person name="Shank E.A."/>
        </authorList>
    </citation>
    <scope>NUCLEOTIDE SEQUENCE [LARGE SCALE GENOMIC DNA]</scope>
    <source>
        <strain evidence="2 3">CH01</strain>
    </source>
</reference>
<evidence type="ECO:0000313" key="2">
    <source>
        <dbReference type="EMBL" id="ODG93113.1"/>
    </source>
</evidence>
<keyword evidence="2" id="KW-0808">Transferase</keyword>
<dbReference type="RefSeq" id="WP_069032739.1">
    <property type="nucleotide sequence ID" value="NZ_MDKC01000003.1"/>
</dbReference>
<feature type="domain" description="Methyltransferase type 11" evidence="1">
    <location>
        <begin position="39"/>
        <end position="134"/>
    </location>
</feature>
<dbReference type="PANTHER" id="PTHR43591">
    <property type="entry name" value="METHYLTRANSFERASE"/>
    <property type="match status" value="1"/>
</dbReference>
<dbReference type="InterPro" id="IPR013216">
    <property type="entry name" value="Methyltransf_11"/>
</dbReference>